<dbReference type="InterPro" id="IPR050005">
    <property type="entry name" value="DenD"/>
</dbReference>
<proteinExistence type="predicted"/>
<dbReference type="InterPro" id="IPR001509">
    <property type="entry name" value="Epimerase_deHydtase"/>
</dbReference>
<dbReference type="PANTHER" id="PTHR43103">
    <property type="entry name" value="NUCLEOSIDE-DIPHOSPHATE-SUGAR EPIMERASE"/>
    <property type="match status" value="1"/>
</dbReference>
<feature type="domain" description="NAD-dependent epimerase/dehydratase" evidence="3">
    <location>
        <begin position="9"/>
        <end position="222"/>
    </location>
</feature>
<keyword evidence="2" id="KW-0119">Carbohydrate metabolism</keyword>
<dbReference type="NCBIfam" id="NF043036">
    <property type="entry name" value="ErythonDh"/>
    <property type="match status" value="1"/>
</dbReference>
<evidence type="ECO:0000313" key="4">
    <source>
        <dbReference type="EMBL" id="KAF0320972.1"/>
    </source>
</evidence>
<dbReference type="Gene3D" id="3.90.25.10">
    <property type="entry name" value="UDP-galactose 4-epimerase, domain 1"/>
    <property type="match status" value="1"/>
</dbReference>
<reference evidence="4 5" key="1">
    <citation type="submission" date="2019-12" db="EMBL/GenBank/DDBJ databases">
        <title>A genome sequence resource for the geographically widespread anthracnose pathogen Colletotrichum asianum.</title>
        <authorList>
            <person name="Meng Y."/>
        </authorList>
    </citation>
    <scope>NUCLEOTIDE SEQUENCE [LARGE SCALE GENOMIC DNA]</scope>
    <source>
        <strain evidence="4 5">ICMP 18580</strain>
    </source>
</reference>
<evidence type="ECO:0000313" key="5">
    <source>
        <dbReference type="Proteomes" id="UP000434172"/>
    </source>
</evidence>
<dbReference type="EMBL" id="WOWK01000077">
    <property type="protein sequence ID" value="KAF0320972.1"/>
    <property type="molecule type" value="Genomic_DNA"/>
</dbReference>
<keyword evidence="1" id="KW-0521">NADP</keyword>
<sequence>MMNSEANHMLITGAAGFIGQELTTALLLSSPTIHLTITDVVTPPIPPQSIVPDGASRITALQTDLTSPDAVAALLTHHSRFNAIYLLHGIMSGGAEADLDLGLRVNLDSHRYILDALRQPTSPHRGTVVVFPSSLAVYGPVGGQVVTESTCPTPQSSYGAEKLIIETLVGDYSRRGLLDGRIVRLPTIIVRPGAPSAAASSFASGIVRESLKGEESNILPVGPELAMWVCSPRTVVANLVAVKDIPKENFGLSRVVNLPGITVTVADILNALEVVGGMEARARVTEERNPQIEAIVGNWPALFDVSKALQLGLAQDADIVTTVKDFAERLRAGL</sequence>
<accession>A0A8H3WA54</accession>
<evidence type="ECO:0000259" key="3">
    <source>
        <dbReference type="Pfam" id="PF01370"/>
    </source>
</evidence>
<comment type="caution">
    <text evidence="4">The sequence shown here is derived from an EMBL/GenBank/DDBJ whole genome shotgun (WGS) entry which is preliminary data.</text>
</comment>
<keyword evidence="5" id="KW-1185">Reference proteome</keyword>
<dbReference type="SUPFAM" id="SSF51735">
    <property type="entry name" value="NAD(P)-binding Rossmann-fold domains"/>
    <property type="match status" value="1"/>
</dbReference>
<gene>
    <name evidence="4" type="ORF">GQ607_011874</name>
</gene>
<dbReference type="Pfam" id="PF01370">
    <property type="entry name" value="Epimerase"/>
    <property type="match status" value="1"/>
</dbReference>
<dbReference type="GO" id="GO:0016491">
    <property type="term" value="F:oxidoreductase activity"/>
    <property type="evidence" value="ECO:0007669"/>
    <property type="project" value="InterPro"/>
</dbReference>
<name>A0A8H3WA54_9PEZI</name>
<evidence type="ECO:0000256" key="1">
    <source>
        <dbReference type="ARBA" id="ARBA00022857"/>
    </source>
</evidence>
<evidence type="ECO:0000256" key="2">
    <source>
        <dbReference type="ARBA" id="ARBA00023277"/>
    </source>
</evidence>
<dbReference type="PANTHER" id="PTHR43103:SF3">
    <property type="entry name" value="ADP-L-GLYCERO-D-MANNO-HEPTOSE-6-EPIMERASE"/>
    <property type="match status" value="1"/>
</dbReference>
<dbReference type="InterPro" id="IPR036291">
    <property type="entry name" value="NAD(P)-bd_dom_sf"/>
</dbReference>
<dbReference type="OrthoDB" id="16464at2759"/>
<dbReference type="Gene3D" id="3.40.50.720">
    <property type="entry name" value="NAD(P)-binding Rossmann-like Domain"/>
    <property type="match status" value="1"/>
</dbReference>
<dbReference type="Proteomes" id="UP000434172">
    <property type="component" value="Unassembled WGS sequence"/>
</dbReference>
<organism evidence="4 5">
    <name type="scientific">Colletotrichum asianum</name>
    <dbReference type="NCBI Taxonomy" id="702518"/>
    <lineage>
        <taxon>Eukaryota</taxon>
        <taxon>Fungi</taxon>
        <taxon>Dikarya</taxon>
        <taxon>Ascomycota</taxon>
        <taxon>Pezizomycotina</taxon>
        <taxon>Sordariomycetes</taxon>
        <taxon>Hypocreomycetidae</taxon>
        <taxon>Glomerellales</taxon>
        <taxon>Glomerellaceae</taxon>
        <taxon>Colletotrichum</taxon>
        <taxon>Colletotrichum gloeosporioides species complex</taxon>
    </lineage>
</organism>
<dbReference type="AlphaFoldDB" id="A0A8H3WA54"/>
<protein>
    <submittedName>
        <fullName evidence="4">NAD dependent epimerase/dehydratase</fullName>
    </submittedName>
</protein>